<evidence type="ECO:0000313" key="3">
    <source>
        <dbReference type="Proteomes" id="UP000198948"/>
    </source>
</evidence>
<gene>
    <name evidence="2" type="ORF">SAMN04488559_10168</name>
</gene>
<evidence type="ECO:0000313" key="2">
    <source>
        <dbReference type="EMBL" id="SER50375.1"/>
    </source>
</evidence>
<dbReference type="STRING" id="142588.SAMN04488559_10168"/>
<keyword evidence="3" id="KW-1185">Reference proteome</keyword>
<dbReference type="InterPro" id="IPR027417">
    <property type="entry name" value="P-loop_NTPase"/>
</dbReference>
<accession>A0A1H9PRD4</accession>
<dbReference type="GO" id="GO:0005524">
    <property type="term" value="F:ATP binding"/>
    <property type="evidence" value="ECO:0007669"/>
    <property type="project" value="InterPro"/>
</dbReference>
<proteinExistence type="predicted"/>
<dbReference type="Pfam" id="PF07728">
    <property type="entry name" value="AAA_5"/>
    <property type="match status" value="1"/>
</dbReference>
<dbReference type="Gene3D" id="3.40.50.300">
    <property type="entry name" value="P-loop containing nucleotide triphosphate hydrolases"/>
    <property type="match status" value="1"/>
</dbReference>
<dbReference type="Proteomes" id="UP000198948">
    <property type="component" value="Unassembled WGS sequence"/>
</dbReference>
<dbReference type="RefSeq" id="WP_245706199.1">
    <property type="nucleotide sequence ID" value="NZ_FOHA01000001.1"/>
</dbReference>
<dbReference type="SUPFAM" id="SSF52540">
    <property type="entry name" value="P-loop containing nucleoside triphosphate hydrolases"/>
    <property type="match status" value="1"/>
</dbReference>
<name>A0A1H9PRD4_9LACT</name>
<reference evidence="2 3" key="1">
    <citation type="submission" date="2016-10" db="EMBL/GenBank/DDBJ databases">
        <authorList>
            <person name="de Groot N.N."/>
        </authorList>
    </citation>
    <scope>NUCLEOTIDE SEQUENCE [LARGE SCALE GENOMIC DNA]</scope>
    <source>
        <strain evidence="2 3">DSM 13760</strain>
    </source>
</reference>
<dbReference type="EMBL" id="FOHA01000001">
    <property type="protein sequence ID" value="SER50375.1"/>
    <property type="molecule type" value="Genomic_DNA"/>
</dbReference>
<sequence>MAIKQGKQDYQIIGYLEDDLNLIKINVEELMYFFLTPLSDFPSSVIDEVSRIQIYSNTLSKFGFTDDQNEVHSVRAQSLKDFLEPYVIICTPKIKRSQEKGRNYYQGDDLELIPKGEYFESLLQEREMLIPIPIFSSENSDPSVEDEQSFGKQLENGKVLGRITNFSKDNEDYPLNVFWENSDGSRVLFGEITGQNSSMYGVVYRIEKENFYKSIIDEDNVEYEEYDNFINQSRDIIFVPYPLLQKIQANKITITKDGQISQVVETIKLDSEKNTVLKTQLSSEDYKNEYIDKLESDQNRESIEENEFLERFYHLTQRSKLYYSKRDLCNFHTAMIGDSLVVLSGLSGTGKSQLVNSYAKALQLSDAQVKFISVRPFWEDDSDLLGYADTVNSVYRPGDSGLIDALIEASMHPENLYMVCFDEMNLARVEHYFSQFLSVLEMDPNSRKIKLYNEDLENRLYNSSTYPSTIKVGQNILFVGTINTDESTHQFSDKVLDRSNIISLEMVPFFEIDDTLVSVQYEQKKRDQIKYDDYLRFKNSNPTNELTKDEKEMFWKLHLIINSKDKNVGIGWRILKQIDEYLKNLPKQNELSRREAIDIQIVQRVLSKVRGSDEQLSELVGKWNRNGSNEVGIFEKILDEYSATSDFKQSREVLLQKARELSLHGFTI</sequence>
<feature type="domain" description="ATPase dynein-related AAA" evidence="1">
    <location>
        <begin position="341"/>
        <end position="496"/>
    </location>
</feature>
<dbReference type="AlphaFoldDB" id="A0A1H9PRD4"/>
<dbReference type="InterPro" id="IPR011704">
    <property type="entry name" value="ATPase_dyneun-rel_AAA"/>
</dbReference>
<organism evidence="2 3">
    <name type="scientific">Isobaculum melis</name>
    <dbReference type="NCBI Taxonomy" id="142588"/>
    <lineage>
        <taxon>Bacteria</taxon>
        <taxon>Bacillati</taxon>
        <taxon>Bacillota</taxon>
        <taxon>Bacilli</taxon>
        <taxon>Lactobacillales</taxon>
        <taxon>Carnobacteriaceae</taxon>
        <taxon>Isobaculum</taxon>
    </lineage>
</organism>
<protein>
    <submittedName>
        <fullName evidence="2">AAA domain (Dynein-related subfamily)</fullName>
    </submittedName>
</protein>
<evidence type="ECO:0000259" key="1">
    <source>
        <dbReference type="Pfam" id="PF07728"/>
    </source>
</evidence>
<dbReference type="GO" id="GO:0016887">
    <property type="term" value="F:ATP hydrolysis activity"/>
    <property type="evidence" value="ECO:0007669"/>
    <property type="project" value="InterPro"/>
</dbReference>